<organism evidence="2 3">
    <name type="scientific">Kurthia sibirica</name>
    <dbReference type="NCBI Taxonomy" id="202750"/>
    <lineage>
        <taxon>Bacteria</taxon>
        <taxon>Bacillati</taxon>
        <taxon>Bacillota</taxon>
        <taxon>Bacilli</taxon>
        <taxon>Bacillales</taxon>
        <taxon>Caryophanaceae</taxon>
        <taxon>Kurthia</taxon>
    </lineage>
</organism>
<dbReference type="AlphaFoldDB" id="A0A2U3ANV3"/>
<dbReference type="InterPro" id="IPR029069">
    <property type="entry name" value="HotDog_dom_sf"/>
</dbReference>
<evidence type="ECO:0000313" key="3">
    <source>
        <dbReference type="Proteomes" id="UP000245938"/>
    </source>
</evidence>
<dbReference type="InterPro" id="IPR052342">
    <property type="entry name" value="MCH/BMMD"/>
</dbReference>
<dbReference type="PANTHER" id="PTHR43664">
    <property type="entry name" value="MONOAMINE OXIDASE-RELATED"/>
    <property type="match status" value="1"/>
</dbReference>
<reference evidence="2 3" key="1">
    <citation type="submission" date="2018-05" db="EMBL/GenBank/DDBJ databases">
        <title>Kurthia sibirica genome sequence.</title>
        <authorList>
            <person name="Maclea K.S."/>
            <person name="Goen A.E."/>
        </authorList>
    </citation>
    <scope>NUCLEOTIDE SEQUENCE [LARGE SCALE GENOMIC DNA]</scope>
    <source>
        <strain evidence="2 3">ATCC 49154</strain>
    </source>
</reference>
<dbReference type="EMBL" id="QFVR01000004">
    <property type="protein sequence ID" value="PWI26189.1"/>
    <property type="molecule type" value="Genomic_DNA"/>
</dbReference>
<keyword evidence="3" id="KW-1185">Reference proteome</keyword>
<dbReference type="Pfam" id="PF01575">
    <property type="entry name" value="MaoC_dehydratas"/>
    <property type="match status" value="1"/>
</dbReference>
<feature type="domain" description="MaoC-like" evidence="1">
    <location>
        <begin position="68"/>
        <end position="154"/>
    </location>
</feature>
<proteinExistence type="predicted"/>
<dbReference type="SUPFAM" id="SSF54637">
    <property type="entry name" value="Thioesterase/thiol ester dehydrase-isomerase"/>
    <property type="match status" value="1"/>
</dbReference>
<evidence type="ECO:0000259" key="1">
    <source>
        <dbReference type="Pfam" id="PF01575"/>
    </source>
</evidence>
<gene>
    <name evidence="2" type="ORF">DEX24_04490</name>
</gene>
<evidence type="ECO:0000313" key="2">
    <source>
        <dbReference type="EMBL" id="PWI26189.1"/>
    </source>
</evidence>
<name>A0A2U3ANV3_9BACL</name>
<sequence>MIERKIPINNVEFYSFPQVELDFSCEYCYYEIKLIYRRGNPVLLGKNYKLGKTFDDIDIGNSLQITENIEDKDLLLYLGLTNDNNPLYIQHDYAALTKYEKPVVPAIMLNGIVTSAVSKYLPGPGAFITSQRLSYPQPLYHYETIQIKFTVINKLPETSELQIKIEGRNTEGADVIMGEIYVVPPKKPIID</sequence>
<dbReference type="OrthoDB" id="2691304at2"/>
<dbReference type="Gene3D" id="3.10.129.10">
    <property type="entry name" value="Hotdog Thioesterase"/>
    <property type="match status" value="1"/>
</dbReference>
<accession>A0A2U3ANV3</accession>
<dbReference type="PANTHER" id="PTHR43664:SF1">
    <property type="entry name" value="BETA-METHYLMALYL-COA DEHYDRATASE"/>
    <property type="match status" value="1"/>
</dbReference>
<comment type="caution">
    <text evidence="2">The sequence shown here is derived from an EMBL/GenBank/DDBJ whole genome shotgun (WGS) entry which is preliminary data.</text>
</comment>
<dbReference type="InterPro" id="IPR002539">
    <property type="entry name" value="MaoC-like_dom"/>
</dbReference>
<protein>
    <submittedName>
        <fullName evidence="2">Enoyl-CoA hydratase</fullName>
    </submittedName>
</protein>
<dbReference type="Proteomes" id="UP000245938">
    <property type="component" value="Unassembled WGS sequence"/>
</dbReference>